<evidence type="ECO:0000256" key="6">
    <source>
        <dbReference type="ARBA" id="ARBA00022730"/>
    </source>
</evidence>
<accession>A0A975AHH2</accession>
<keyword evidence="9" id="KW-0460">Magnesium</keyword>
<evidence type="ECO:0000256" key="7">
    <source>
        <dbReference type="ARBA" id="ARBA00022759"/>
    </source>
</evidence>
<name>A0A975AHH2_9FIRM</name>
<comment type="function">
    <text evidence="11">Required for correct processing of both the 5' and 3' ends of 5S rRNA precursor. Cleaves both sides of a double-stranded region yielding mature 5S rRNA in one step.</text>
</comment>
<comment type="similarity">
    <text evidence="11">Belongs to the ribonuclease M5 family.</text>
</comment>
<dbReference type="InterPro" id="IPR034141">
    <property type="entry name" value="TOPRIM_RNase_M5-like"/>
</dbReference>
<dbReference type="Pfam" id="PF13331">
    <property type="entry name" value="DUF4093"/>
    <property type="match status" value="1"/>
</dbReference>
<dbReference type="KEGG" id="alka:J0B03_07155"/>
<evidence type="ECO:0000256" key="3">
    <source>
        <dbReference type="ARBA" id="ARBA00022552"/>
    </source>
</evidence>
<dbReference type="PROSITE" id="PS50880">
    <property type="entry name" value="TOPRIM"/>
    <property type="match status" value="1"/>
</dbReference>
<dbReference type="GO" id="GO:0019843">
    <property type="term" value="F:rRNA binding"/>
    <property type="evidence" value="ECO:0007669"/>
    <property type="project" value="UniProtKB-KW"/>
</dbReference>
<keyword evidence="2 11" id="KW-0690">Ribosome biogenesis</keyword>
<dbReference type="HAMAP" id="MF_01469">
    <property type="entry name" value="RNase_M5"/>
    <property type="match status" value="1"/>
</dbReference>
<protein>
    <recommendedName>
        <fullName evidence="11 12">Ribonuclease M5</fullName>
        <ecNumber evidence="11 12">3.1.26.8</ecNumber>
    </recommendedName>
    <alternativeName>
        <fullName evidence="11">RNase M5</fullName>
    </alternativeName>
    <alternativeName>
        <fullName evidence="11">Ribosomal RNA terminal maturase M5</fullName>
    </alternativeName>
</protein>
<keyword evidence="8 11" id="KW-0378">Hydrolase</keyword>
<evidence type="ECO:0000256" key="12">
    <source>
        <dbReference type="NCBIfam" id="TIGR00334"/>
    </source>
</evidence>
<dbReference type="Pfam" id="PF01751">
    <property type="entry name" value="Toprim"/>
    <property type="match status" value="1"/>
</dbReference>
<keyword evidence="10 11" id="KW-0694">RNA-binding</keyword>
<dbReference type="GO" id="GO:0006364">
    <property type="term" value="P:rRNA processing"/>
    <property type="evidence" value="ECO:0007669"/>
    <property type="project" value="UniProtKB-UniRule"/>
</dbReference>
<keyword evidence="1 11" id="KW-0963">Cytoplasm</keyword>
<dbReference type="EMBL" id="CP071444">
    <property type="protein sequence ID" value="QSX07614.1"/>
    <property type="molecule type" value="Genomic_DNA"/>
</dbReference>
<dbReference type="GO" id="GO:0005737">
    <property type="term" value="C:cytoplasm"/>
    <property type="evidence" value="ECO:0007669"/>
    <property type="project" value="UniProtKB-SubCell"/>
</dbReference>
<dbReference type="GO" id="GO:0043822">
    <property type="term" value="F:ribonuclease M5 activity"/>
    <property type="evidence" value="ECO:0007669"/>
    <property type="project" value="UniProtKB-UniRule"/>
</dbReference>
<dbReference type="NCBIfam" id="TIGR00334">
    <property type="entry name" value="5S_RNA_mat_M5"/>
    <property type="match status" value="1"/>
</dbReference>
<dbReference type="SMART" id="SM00493">
    <property type="entry name" value="TOPRIM"/>
    <property type="match status" value="1"/>
</dbReference>
<reference evidence="14" key="1">
    <citation type="submission" date="2021-03" db="EMBL/GenBank/DDBJ databases">
        <title>Alkalibacter marinus sp. nov., isolated from tidal flat sediment.</title>
        <authorList>
            <person name="Namirimu T."/>
            <person name="Yang J.-A."/>
            <person name="Yang S.-H."/>
            <person name="Kim Y.-J."/>
            <person name="Kwon K.K."/>
        </authorList>
    </citation>
    <scope>NUCLEOTIDE SEQUENCE</scope>
    <source>
        <strain evidence="14">ES005</strain>
    </source>
</reference>
<evidence type="ECO:0000259" key="13">
    <source>
        <dbReference type="PROSITE" id="PS50880"/>
    </source>
</evidence>
<keyword evidence="6 11" id="KW-0699">rRNA-binding</keyword>
<evidence type="ECO:0000256" key="1">
    <source>
        <dbReference type="ARBA" id="ARBA00022490"/>
    </source>
</evidence>
<sequence length="216" mass="23473">MGSGDLWRGRPGADRDENIVGGIILTDKPTIREWIVVEGKDDIAAVKKAVHAQVIATSGLGLEEATLQLIQQVADHSGVIVLTDPDFPGEKIRRMINDRIPGCKNAYLAKADGLKNGNVGVENASPQVIRQALKDAKYHISDEETHRLEDLLHLGLLHGGGAKEKRRMVGEALGIGYANAKQFMGRINSYAITPEQLGRAVEDAEKAMEEMKGEEC</sequence>
<dbReference type="EC" id="3.1.26.8" evidence="11 12"/>
<proteinExistence type="inferred from homology"/>
<gene>
    <name evidence="11 14" type="primary">rnmV</name>
    <name evidence="14" type="ORF">J0B03_07155</name>
</gene>
<dbReference type="InterPro" id="IPR006171">
    <property type="entry name" value="TOPRIM_dom"/>
</dbReference>
<keyword evidence="15" id="KW-1185">Reference proteome</keyword>
<evidence type="ECO:0000256" key="9">
    <source>
        <dbReference type="ARBA" id="ARBA00022842"/>
    </source>
</evidence>
<keyword evidence="3 11" id="KW-0698">rRNA processing</keyword>
<evidence type="ECO:0000313" key="14">
    <source>
        <dbReference type="EMBL" id="QSX07614.1"/>
    </source>
</evidence>
<feature type="domain" description="Toprim" evidence="13">
    <location>
        <begin position="32"/>
        <end position="115"/>
    </location>
</feature>
<keyword evidence="7 11" id="KW-0255">Endonuclease</keyword>
<keyword evidence="5" id="KW-0479">Metal-binding</keyword>
<comment type="subcellular location">
    <subcellularLocation>
        <location evidence="11">Cytoplasm</location>
    </subcellularLocation>
</comment>
<dbReference type="CDD" id="cd01027">
    <property type="entry name" value="TOPRIM_RNase_M5_like"/>
    <property type="match status" value="1"/>
</dbReference>
<dbReference type="PANTHER" id="PTHR39156:SF1">
    <property type="entry name" value="RIBONUCLEASE M5"/>
    <property type="match status" value="1"/>
</dbReference>
<dbReference type="InterPro" id="IPR004466">
    <property type="entry name" value="RNase_M5"/>
</dbReference>
<evidence type="ECO:0000256" key="8">
    <source>
        <dbReference type="ARBA" id="ARBA00022801"/>
    </source>
</evidence>
<comment type="catalytic activity">
    <reaction evidence="11">
        <text>Endonucleolytic cleavage of RNA, removing 21 and 42 nucleotides, respectively, from the 5'- and 3'-termini of a 5S-rRNA precursor.</text>
        <dbReference type="EC" id="3.1.26.8"/>
    </reaction>
</comment>
<evidence type="ECO:0000256" key="4">
    <source>
        <dbReference type="ARBA" id="ARBA00022722"/>
    </source>
</evidence>
<dbReference type="PANTHER" id="PTHR39156">
    <property type="entry name" value="RIBONUCLEASE M5"/>
    <property type="match status" value="1"/>
</dbReference>
<keyword evidence="4 11" id="KW-0540">Nuclease</keyword>
<dbReference type="Proteomes" id="UP000663499">
    <property type="component" value="Chromosome"/>
</dbReference>
<dbReference type="Gene3D" id="3.40.1360.10">
    <property type="match status" value="1"/>
</dbReference>
<evidence type="ECO:0000256" key="10">
    <source>
        <dbReference type="ARBA" id="ARBA00022884"/>
    </source>
</evidence>
<dbReference type="GO" id="GO:0046872">
    <property type="term" value="F:metal ion binding"/>
    <property type="evidence" value="ECO:0007669"/>
    <property type="project" value="UniProtKB-KW"/>
</dbReference>
<dbReference type="InterPro" id="IPR025156">
    <property type="entry name" value="RNase_M5_C"/>
</dbReference>
<dbReference type="SUPFAM" id="SSF110455">
    <property type="entry name" value="Toprim domain"/>
    <property type="match status" value="1"/>
</dbReference>
<evidence type="ECO:0000313" key="15">
    <source>
        <dbReference type="Proteomes" id="UP000663499"/>
    </source>
</evidence>
<evidence type="ECO:0000256" key="2">
    <source>
        <dbReference type="ARBA" id="ARBA00022517"/>
    </source>
</evidence>
<organism evidence="14 15">
    <name type="scientific">Alkalibacter rhizosphaerae</name>
    <dbReference type="NCBI Taxonomy" id="2815577"/>
    <lineage>
        <taxon>Bacteria</taxon>
        <taxon>Bacillati</taxon>
        <taxon>Bacillota</taxon>
        <taxon>Clostridia</taxon>
        <taxon>Eubacteriales</taxon>
        <taxon>Eubacteriaceae</taxon>
        <taxon>Alkalibacter</taxon>
    </lineage>
</organism>
<evidence type="ECO:0000256" key="5">
    <source>
        <dbReference type="ARBA" id="ARBA00022723"/>
    </source>
</evidence>
<dbReference type="AlphaFoldDB" id="A0A975AHH2"/>
<evidence type="ECO:0000256" key="11">
    <source>
        <dbReference type="HAMAP-Rule" id="MF_01469"/>
    </source>
</evidence>